<dbReference type="InterPro" id="IPR001005">
    <property type="entry name" value="SANT/Myb"/>
</dbReference>
<evidence type="ECO:0000256" key="2">
    <source>
        <dbReference type="SAM" id="MobiDB-lite"/>
    </source>
</evidence>
<feature type="domain" description="HTH myb-type" evidence="4">
    <location>
        <begin position="197"/>
        <end position="254"/>
    </location>
</feature>
<dbReference type="PANTHER" id="PTHR47206:SF1">
    <property type="entry name" value="HOMEODOMAIN-LIKE SUPERFAMILY PROTEIN"/>
    <property type="match status" value="1"/>
</dbReference>
<dbReference type="AlphaFoldDB" id="A0A835QF31"/>
<feature type="compositionally biased region" description="Polar residues" evidence="2">
    <location>
        <begin position="317"/>
        <end position="337"/>
    </location>
</feature>
<comment type="caution">
    <text evidence="5">The sequence shown here is derived from an EMBL/GenBank/DDBJ whole genome shotgun (WGS) entry which is preliminary data.</text>
</comment>
<feature type="domain" description="Myb-like" evidence="3">
    <location>
        <begin position="197"/>
        <end position="250"/>
    </location>
</feature>
<sequence length="576" mass="61099">MTAYRTKGTVSEDDVYALVQRYGATTIFTILQEVSQATEKDIAIDWRAIVKTTASGITNVREYQMLWRHLAYKDPMEKIEDGAEPLSDESDLEFELEATPTSCNEALNELDCYIKVLLSSGSLVDSSPALASNFEASPTTDTPNDHASVALSDKQHFVRPNRAANADAVLSSQKQSLLAGPSAEGLDGTGPLNSGYTAKKKRKLWTKEEDMELIAAVDKFGEGNWANILKGDFKHDRTASQLSQRWSIIRKRQANSNHNSGNKSRSEEMLAAQKAFSMALNMPMPGGFSSSMLPGGTQMQTTSSLAPVASVSAGAPDSSNASSQAIKQTQQPFNQESCLKGAPNQSSKSRSQKKPPAQAKPSIGPNPLIKAAAFAAGGRIATPSTAASLFKAAQSKNAVRIRHGGNSSLTTTAAVTGAHGINVKFIHAPATSTGNSGTSPLASSAGQAQVRLGNASLTTSVPSQPLLESKSGVRASCGALESVELRQGIIISAVDVDELLAEDARVAQEKDSSEIPVHPVGNGNRAVEDGNQDGLLNENQNIENDALMEEKPSEVEREEDLVKQDGDLGDTDSGDK</sequence>
<name>A0A835QF31_VANPL</name>
<reference evidence="5 6" key="1">
    <citation type="journal article" date="2020" name="Nat. Food">
        <title>A phased Vanilla planifolia genome enables genetic improvement of flavour and production.</title>
        <authorList>
            <person name="Hasing T."/>
            <person name="Tang H."/>
            <person name="Brym M."/>
            <person name="Khazi F."/>
            <person name="Huang T."/>
            <person name="Chambers A.H."/>
        </authorList>
    </citation>
    <scope>NUCLEOTIDE SEQUENCE [LARGE SCALE GENOMIC DNA]</scope>
    <source>
        <tissue evidence="5">Leaf</tissue>
    </source>
</reference>
<dbReference type="EMBL" id="JADCNL010000008">
    <property type="protein sequence ID" value="KAG0469440.1"/>
    <property type="molecule type" value="Genomic_DNA"/>
</dbReference>
<feature type="compositionally biased region" description="Polar residues" evidence="2">
    <location>
        <begin position="254"/>
        <end position="263"/>
    </location>
</feature>
<keyword evidence="1" id="KW-0238">DNA-binding</keyword>
<dbReference type="PROSITE" id="PS51294">
    <property type="entry name" value="HTH_MYB"/>
    <property type="match status" value="1"/>
</dbReference>
<feature type="compositionally biased region" description="Basic and acidic residues" evidence="2">
    <location>
        <begin position="548"/>
        <end position="566"/>
    </location>
</feature>
<evidence type="ECO:0000256" key="1">
    <source>
        <dbReference type="ARBA" id="ARBA00023125"/>
    </source>
</evidence>
<evidence type="ECO:0000259" key="4">
    <source>
        <dbReference type="PROSITE" id="PS51294"/>
    </source>
</evidence>
<dbReference type="CDD" id="cd11660">
    <property type="entry name" value="SANT_TRF"/>
    <property type="match status" value="1"/>
</dbReference>
<dbReference type="Pfam" id="PF00249">
    <property type="entry name" value="Myb_DNA-binding"/>
    <property type="match status" value="1"/>
</dbReference>
<dbReference type="PANTHER" id="PTHR47206">
    <property type="entry name" value="HOMEODOMAIN-LIKE SUPERFAMILY PROTEIN"/>
    <property type="match status" value="1"/>
</dbReference>
<evidence type="ECO:0000259" key="3">
    <source>
        <dbReference type="PROSITE" id="PS50090"/>
    </source>
</evidence>
<keyword evidence="6" id="KW-1185">Reference proteome</keyword>
<accession>A0A835QF31</accession>
<dbReference type="Proteomes" id="UP000636800">
    <property type="component" value="Unassembled WGS sequence"/>
</dbReference>
<feature type="compositionally biased region" description="Low complexity" evidence="2">
    <location>
        <begin position="343"/>
        <end position="357"/>
    </location>
</feature>
<evidence type="ECO:0000313" key="5">
    <source>
        <dbReference type="EMBL" id="KAG0469440.1"/>
    </source>
</evidence>
<dbReference type="InterPro" id="IPR009057">
    <property type="entry name" value="Homeodomain-like_sf"/>
</dbReference>
<feature type="region of interest" description="Disordered" evidence="2">
    <location>
        <begin position="507"/>
        <end position="576"/>
    </location>
</feature>
<dbReference type="SMART" id="SM00717">
    <property type="entry name" value="SANT"/>
    <property type="match status" value="1"/>
</dbReference>
<protein>
    <submittedName>
        <fullName evidence="5">Uncharacterized protein</fullName>
    </submittedName>
</protein>
<organism evidence="5 6">
    <name type="scientific">Vanilla planifolia</name>
    <name type="common">Vanilla</name>
    <dbReference type="NCBI Taxonomy" id="51239"/>
    <lineage>
        <taxon>Eukaryota</taxon>
        <taxon>Viridiplantae</taxon>
        <taxon>Streptophyta</taxon>
        <taxon>Embryophyta</taxon>
        <taxon>Tracheophyta</taxon>
        <taxon>Spermatophyta</taxon>
        <taxon>Magnoliopsida</taxon>
        <taxon>Liliopsida</taxon>
        <taxon>Asparagales</taxon>
        <taxon>Orchidaceae</taxon>
        <taxon>Vanilloideae</taxon>
        <taxon>Vanilleae</taxon>
        <taxon>Vanilla</taxon>
    </lineage>
</organism>
<dbReference type="OrthoDB" id="409625at2759"/>
<dbReference type="Gene3D" id="1.10.10.60">
    <property type="entry name" value="Homeodomain-like"/>
    <property type="match status" value="1"/>
</dbReference>
<dbReference type="InterPro" id="IPR017930">
    <property type="entry name" value="Myb_dom"/>
</dbReference>
<dbReference type="GO" id="GO:0003677">
    <property type="term" value="F:DNA binding"/>
    <property type="evidence" value="ECO:0007669"/>
    <property type="project" value="UniProtKB-KW"/>
</dbReference>
<feature type="region of interest" description="Disordered" evidence="2">
    <location>
        <begin position="247"/>
        <end position="269"/>
    </location>
</feature>
<dbReference type="SUPFAM" id="SSF46689">
    <property type="entry name" value="Homeodomain-like"/>
    <property type="match status" value="1"/>
</dbReference>
<feature type="compositionally biased region" description="Acidic residues" evidence="2">
    <location>
        <begin position="567"/>
        <end position="576"/>
    </location>
</feature>
<gene>
    <name evidence="5" type="ORF">HPP92_016140</name>
</gene>
<feature type="compositionally biased region" description="Polar residues" evidence="2">
    <location>
        <begin position="289"/>
        <end position="305"/>
    </location>
</feature>
<feature type="region of interest" description="Disordered" evidence="2">
    <location>
        <begin position="289"/>
        <end position="365"/>
    </location>
</feature>
<dbReference type="PROSITE" id="PS50090">
    <property type="entry name" value="MYB_LIKE"/>
    <property type="match status" value="1"/>
</dbReference>
<evidence type="ECO:0000313" key="6">
    <source>
        <dbReference type="Proteomes" id="UP000636800"/>
    </source>
</evidence>
<proteinExistence type="predicted"/>